<organism evidence="1 2">
    <name type="scientific">Halobacillus kuroshimensis</name>
    <dbReference type="NCBI Taxonomy" id="302481"/>
    <lineage>
        <taxon>Bacteria</taxon>
        <taxon>Bacillati</taxon>
        <taxon>Bacillota</taxon>
        <taxon>Bacilli</taxon>
        <taxon>Bacillales</taxon>
        <taxon>Bacillaceae</taxon>
        <taxon>Halobacillus</taxon>
    </lineage>
</organism>
<protein>
    <recommendedName>
        <fullName evidence="3">Transposase DDE domain-containing protein</fullName>
    </recommendedName>
</protein>
<name>A0ABS3DVT4_9BACI</name>
<sequence length="103" mass="11630">MSYEGSLSAYRWKNAAGTPSADLVRKAAAHVDLRPVLFPQASPPRAPRVRRFEDSKERHGLRYGRLRGKEKGKEQALMTAACRNMKKVVLHPARVSWVQESLC</sequence>
<keyword evidence="2" id="KW-1185">Reference proteome</keyword>
<dbReference type="EMBL" id="JAEKJY010000002">
    <property type="protein sequence ID" value="MBN8235460.1"/>
    <property type="molecule type" value="Genomic_DNA"/>
</dbReference>
<comment type="caution">
    <text evidence="1">The sequence shown here is derived from an EMBL/GenBank/DDBJ whole genome shotgun (WGS) entry which is preliminary data.</text>
</comment>
<reference evidence="1 2" key="1">
    <citation type="submission" date="2020-12" db="EMBL/GenBank/DDBJ databases">
        <title>Oil enriched cultivation method for isolating marine PHA-producing bacteria.</title>
        <authorList>
            <person name="Zheng W."/>
            <person name="Yu S."/>
            <person name="Huang Y."/>
        </authorList>
    </citation>
    <scope>NUCLEOTIDE SEQUENCE [LARGE SCALE GENOMIC DNA]</scope>
    <source>
        <strain evidence="1 2">SY-2-6</strain>
    </source>
</reference>
<gene>
    <name evidence="1" type="ORF">JF544_09365</name>
</gene>
<proteinExistence type="predicted"/>
<evidence type="ECO:0000313" key="1">
    <source>
        <dbReference type="EMBL" id="MBN8235460.1"/>
    </source>
</evidence>
<accession>A0ABS3DVT4</accession>
<evidence type="ECO:0000313" key="2">
    <source>
        <dbReference type="Proteomes" id="UP000663970"/>
    </source>
</evidence>
<evidence type="ECO:0008006" key="3">
    <source>
        <dbReference type="Google" id="ProtNLM"/>
    </source>
</evidence>
<dbReference type="Proteomes" id="UP000663970">
    <property type="component" value="Unassembled WGS sequence"/>
</dbReference>